<name>A0ABT9P756_9ACTN</name>
<dbReference type="SUPFAM" id="SSF55486">
    <property type="entry name" value="Metalloproteases ('zincins'), catalytic domain"/>
    <property type="match status" value="1"/>
</dbReference>
<dbReference type="Proteomes" id="UP001235712">
    <property type="component" value="Unassembled WGS sequence"/>
</dbReference>
<evidence type="ECO:0000313" key="8">
    <source>
        <dbReference type="Proteomes" id="UP001235712"/>
    </source>
</evidence>
<keyword evidence="2" id="KW-0479">Metal-binding</keyword>
<dbReference type="Pfam" id="PF00413">
    <property type="entry name" value="Peptidase_M10"/>
    <property type="match status" value="1"/>
</dbReference>
<dbReference type="InterPro" id="IPR001818">
    <property type="entry name" value="Pept_M10_metallopeptidase"/>
</dbReference>
<dbReference type="InterPro" id="IPR024079">
    <property type="entry name" value="MetalloPept_cat_dom_sf"/>
</dbReference>
<dbReference type="PRINTS" id="PR00138">
    <property type="entry name" value="MATRIXIN"/>
</dbReference>
<reference evidence="7 8" key="1">
    <citation type="submission" date="2023-07" db="EMBL/GenBank/DDBJ databases">
        <title>Sequencing the genomes of 1000 actinobacteria strains.</title>
        <authorList>
            <person name="Klenk H.-P."/>
        </authorList>
    </citation>
    <scope>NUCLEOTIDE SEQUENCE [LARGE SCALE GENOMIC DNA]</scope>
    <source>
        <strain evidence="7 8">DSM 44388</strain>
    </source>
</reference>
<keyword evidence="4" id="KW-0862">Zinc</keyword>
<evidence type="ECO:0000256" key="4">
    <source>
        <dbReference type="ARBA" id="ARBA00022833"/>
    </source>
</evidence>
<keyword evidence="3" id="KW-0378">Hydrolase</keyword>
<feature type="region of interest" description="Disordered" evidence="5">
    <location>
        <begin position="1"/>
        <end position="24"/>
    </location>
</feature>
<evidence type="ECO:0000256" key="5">
    <source>
        <dbReference type="SAM" id="MobiDB-lite"/>
    </source>
</evidence>
<evidence type="ECO:0000259" key="6">
    <source>
        <dbReference type="SMART" id="SM00235"/>
    </source>
</evidence>
<dbReference type="EMBL" id="JAUSQZ010000001">
    <property type="protein sequence ID" value="MDP9828516.1"/>
    <property type="molecule type" value="Genomic_DNA"/>
</dbReference>
<keyword evidence="8" id="KW-1185">Reference proteome</keyword>
<feature type="domain" description="Peptidase metallopeptidase" evidence="6">
    <location>
        <begin position="238"/>
        <end position="392"/>
    </location>
</feature>
<gene>
    <name evidence="7" type="ORF">J2S57_004265</name>
</gene>
<evidence type="ECO:0000256" key="3">
    <source>
        <dbReference type="ARBA" id="ARBA00022801"/>
    </source>
</evidence>
<comment type="caution">
    <text evidence="7">The sequence shown here is derived from an EMBL/GenBank/DDBJ whole genome shotgun (WGS) entry which is preliminary data.</text>
</comment>
<dbReference type="InterPro" id="IPR006026">
    <property type="entry name" value="Peptidase_Metallo"/>
</dbReference>
<dbReference type="Gene3D" id="3.40.390.10">
    <property type="entry name" value="Collagenase (Catalytic Domain)"/>
    <property type="match status" value="1"/>
</dbReference>
<evidence type="ECO:0000256" key="2">
    <source>
        <dbReference type="ARBA" id="ARBA00022723"/>
    </source>
</evidence>
<evidence type="ECO:0000256" key="1">
    <source>
        <dbReference type="ARBA" id="ARBA00022670"/>
    </source>
</evidence>
<sequence length="395" mass="41221">MVVASMAPAGAAEHTVTAAPSDESDALGTITPNGVFKPASGYGASDYEAAAVKVTVSGPSTMTKNATYNVKVTGSSKVCGIIEQSVPRQDMKRPYTIPVTLSDLKAGSSRLKVYAVGCSKTDSYPVYGIGYKTISQPVHIGKVTRWVAPASEKASDRKLTVSVTTAKTGVTARLVKGTKTVRTLGTRKARKATFTWAPGKTRPGGYAVTVTSGGTTVRVPTGIADNWAPMNPPFARCKTLTWSYNAANEPARAKNMAVDIKSGFNRITSATGIRFKRVAKGGTISLTWAGKKHFPDGETDADGLGGSSGNGVVATKGTVWFNTASRWVGDPGYGRYDGVPGRGALIVHEVAHSLGLGHVTTTSALMYPVSGVGSPTSLTRYEIAGLNSLYNAKSC</sequence>
<accession>A0ABT9P756</accession>
<dbReference type="InterPro" id="IPR021190">
    <property type="entry name" value="Pept_M10A"/>
</dbReference>
<keyword evidence="1" id="KW-0645">Protease</keyword>
<dbReference type="SMART" id="SM00235">
    <property type="entry name" value="ZnMc"/>
    <property type="match status" value="1"/>
</dbReference>
<proteinExistence type="predicted"/>
<organism evidence="7 8">
    <name type="scientific">Kineosporia succinea</name>
    <dbReference type="NCBI Taxonomy" id="84632"/>
    <lineage>
        <taxon>Bacteria</taxon>
        <taxon>Bacillati</taxon>
        <taxon>Actinomycetota</taxon>
        <taxon>Actinomycetes</taxon>
        <taxon>Kineosporiales</taxon>
        <taxon>Kineosporiaceae</taxon>
        <taxon>Kineosporia</taxon>
    </lineage>
</organism>
<evidence type="ECO:0000313" key="7">
    <source>
        <dbReference type="EMBL" id="MDP9828516.1"/>
    </source>
</evidence>
<dbReference type="RefSeq" id="WP_307245773.1">
    <property type="nucleotide sequence ID" value="NZ_JAUSQZ010000001.1"/>
</dbReference>
<protein>
    <recommendedName>
        <fullName evidence="6">Peptidase metallopeptidase domain-containing protein</fullName>
    </recommendedName>
</protein>